<protein>
    <recommendedName>
        <fullName evidence="5">Heparinase II/III-like C-terminal domain-containing protein</fullName>
    </recommendedName>
</protein>
<proteinExistence type="predicted"/>
<keyword evidence="3" id="KW-0574">Periplasm</keyword>
<evidence type="ECO:0000256" key="1">
    <source>
        <dbReference type="ARBA" id="ARBA00004418"/>
    </source>
</evidence>
<dbReference type="GO" id="GO:0042597">
    <property type="term" value="C:periplasmic space"/>
    <property type="evidence" value="ECO:0007669"/>
    <property type="project" value="UniProtKB-SubCell"/>
</dbReference>
<name>A0A1F7F903_UNCRA</name>
<evidence type="ECO:0000313" key="6">
    <source>
        <dbReference type="EMBL" id="OGK03149.1"/>
    </source>
</evidence>
<dbReference type="AlphaFoldDB" id="A0A1F7F903"/>
<dbReference type="InterPro" id="IPR008929">
    <property type="entry name" value="Chondroitin_lyas"/>
</dbReference>
<dbReference type="Proteomes" id="UP000179243">
    <property type="component" value="Unassembled WGS sequence"/>
</dbReference>
<dbReference type="InterPro" id="IPR012480">
    <property type="entry name" value="Hepar_II_III_C"/>
</dbReference>
<keyword evidence="2" id="KW-0732">Signal</keyword>
<organism evidence="6 7">
    <name type="scientific">Candidatus Raymondbacteria bacterium RIFOXYD12_FULL_49_13</name>
    <dbReference type="NCBI Taxonomy" id="1817890"/>
    <lineage>
        <taxon>Bacteria</taxon>
        <taxon>Raymondiibacteriota</taxon>
    </lineage>
</organism>
<keyword evidence="4" id="KW-0456">Lyase</keyword>
<feature type="domain" description="Heparinase II/III-like C-terminal" evidence="5">
    <location>
        <begin position="391"/>
        <end position="548"/>
    </location>
</feature>
<dbReference type="PANTHER" id="PTHR39210:SF1">
    <property type="entry name" value="HEPARIN-SULFATE LYASE"/>
    <property type="match status" value="1"/>
</dbReference>
<evidence type="ECO:0000256" key="3">
    <source>
        <dbReference type="ARBA" id="ARBA00022764"/>
    </source>
</evidence>
<comment type="caution">
    <text evidence="6">The sequence shown here is derived from an EMBL/GenBank/DDBJ whole genome shotgun (WGS) entry which is preliminary data.</text>
</comment>
<dbReference type="PANTHER" id="PTHR39210">
    <property type="entry name" value="HEPARIN-SULFATE LYASE"/>
    <property type="match status" value="1"/>
</dbReference>
<gene>
    <name evidence="6" type="ORF">A2519_07025</name>
</gene>
<evidence type="ECO:0000259" key="5">
    <source>
        <dbReference type="Pfam" id="PF07940"/>
    </source>
</evidence>
<reference evidence="6 7" key="1">
    <citation type="journal article" date="2016" name="Nat. Commun.">
        <title>Thousands of microbial genomes shed light on interconnected biogeochemical processes in an aquifer system.</title>
        <authorList>
            <person name="Anantharaman K."/>
            <person name="Brown C.T."/>
            <person name="Hug L.A."/>
            <person name="Sharon I."/>
            <person name="Castelle C.J."/>
            <person name="Probst A.J."/>
            <person name="Thomas B.C."/>
            <person name="Singh A."/>
            <person name="Wilkins M.J."/>
            <person name="Karaoz U."/>
            <person name="Brodie E.L."/>
            <person name="Williams K.H."/>
            <person name="Hubbard S.S."/>
            <person name="Banfield J.F."/>
        </authorList>
    </citation>
    <scope>NUCLEOTIDE SEQUENCE [LARGE SCALE GENOMIC DNA]</scope>
</reference>
<dbReference type="Gene3D" id="1.50.10.100">
    <property type="entry name" value="Chondroitin AC/alginate lyase"/>
    <property type="match status" value="1"/>
</dbReference>
<evidence type="ECO:0000313" key="7">
    <source>
        <dbReference type="Proteomes" id="UP000179243"/>
    </source>
</evidence>
<sequence>MPPKKTDRQAQGTEVLPFSLLFDQKSLVTIRRTLKTPWGLKIMEDLRNQCKEILNKGLETKDGAWVQVSHDAMTLAFVGFVDGSEEYLFAAKVRVLAVSRTDPLLWKQMLDTGEGVTGMCLALDWGWKAYSEQEAIAVIEAIIASAIENGDPAAALNNYPDSGQNDGYTQSLAGFLRYDAKSPDLWGLSNARPWHKEIYTTNNWDVVVGSGLMLGWAVVEKAVSTLKLPIGKTRALGFALDQKKIDTWYGIAKQRYLNFTSRCYSARGQYCEGPGYYSFGTQYGLLGLEVARRMKNEDLYSIGLKKSPYWQRELYPWDVAQGAMNLNDSRLDGHPYPHIIARLAAENQSAWMQEFFFKLIEATDRFSPLAIIWADPDLKPGSLQPDLLYVDFGETGDAVWRTGRSVEKDMQCIFRCGKWNGAHTHKDRNSLVLSAFGERLLVDAGVSWPYGTEVCEQYQRATIGHNTVLMGGKGQTGSNDLPTWGRVLRSEWDSLGNAFIVGDAKHCYAKASTALRAVRFDREGFVVVYDYCESPEKEYSVLWHADNRDGKAGISEEADGVVRITRPRAEVVIIPLVAPASIKQGQGYIDHGPKGSGVYVEVKQNNGVFLNVLVPLKPGEKAPYEIKGNGKERVILLTLRGKRHVLSLYEQGAGFLLDKIPFDLTKYY</sequence>
<evidence type="ECO:0000256" key="4">
    <source>
        <dbReference type="ARBA" id="ARBA00023239"/>
    </source>
</evidence>
<dbReference type="Gene3D" id="2.70.98.70">
    <property type="match status" value="1"/>
</dbReference>
<comment type="subcellular location">
    <subcellularLocation>
        <location evidence="1">Periplasm</location>
    </subcellularLocation>
</comment>
<dbReference type="Pfam" id="PF07940">
    <property type="entry name" value="Hepar_II_III_C"/>
    <property type="match status" value="1"/>
</dbReference>
<accession>A0A1F7F903</accession>
<dbReference type="EMBL" id="MFYX01000096">
    <property type="protein sequence ID" value="OGK03149.1"/>
    <property type="molecule type" value="Genomic_DNA"/>
</dbReference>
<dbReference type="GO" id="GO:0016829">
    <property type="term" value="F:lyase activity"/>
    <property type="evidence" value="ECO:0007669"/>
    <property type="project" value="UniProtKB-KW"/>
</dbReference>
<evidence type="ECO:0000256" key="2">
    <source>
        <dbReference type="ARBA" id="ARBA00022729"/>
    </source>
</evidence>